<feature type="compositionally biased region" description="Basic and acidic residues" evidence="1">
    <location>
        <begin position="193"/>
        <end position="208"/>
    </location>
</feature>
<feature type="region of interest" description="Disordered" evidence="1">
    <location>
        <begin position="174"/>
        <end position="208"/>
    </location>
</feature>
<dbReference type="Proteomes" id="UP000008974">
    <property type="component" value="Unassembled WGS sequence"/>
</dbReference>
<gene>
    <name evidence="2" type="ORF">GLP15_2819</name>
</gene>
<evidence type="ECO:0000313" key="2">
    <source>
        <dbReference type="EMBL" id="EFO62679.1"/>
    </source>
</evidence>
<evidence type="ECO:0000256" key="1">
    <source>
        <dbReference type="SAM" id="MobiDB-lite"/>
    </source>
</evidence>
<proteinExistence type="predicted"/>
<evidence type="ECO:0000313" key="3">
    <source>
        <dbReference type="Proteomes" id="UP000008974"/>
    </source>
</evidence>
<dbReference type="AlphaFoldDB" id="E1F4B9"/>
<dbReference type="VEuPathDB" id="GiardiaDB:GLP15_2819"/>
<accession>E1F4B9</accession>
<sequence length="208" mass="21829">MSTGTGLGKLGNTYGTAFRPGPLLLSTARACDNASAPAWPFDPQRGLEQRIWGTPPASGSPIAAPVHQRGPQRTALLPLLRPRDRQGQSDHAAPGPDAECRRPPGPSSGPLAAPGERGIRPEALQTTGGAKVQSLPHDIATEGHEAERTPAPGRPPTPVYSLFHRGGVATCCLSNSHASHRHPGQAGPSRPCVCRDPESRSQRPKSEI</sequence>
<name>E1F4B9_GIAIA</name>
<feature type="region of interest" description="Disordered" evidence="1">
    <location>
        <begin position="48"/>
        <end position="71"/>
    </location>
</feature>
<dbReference type="EMBL" id="ACVC01000166">
    <property type="protein sequence ID" value="EFO62679.1"/>
    <property type="molecule type" value="Genomic_DNA"/>
</dbReference>
<organism evidence="2 3">
    <name type="scientific">Giardia intestinalis (strain P15)</name>
    <name type="common">Giardia lamblia</name>
    <dbReference type="NCBI Taxonomy" id="658858"/>
    <lineage>
        <taxon>Eukaryota</taxon>
        <taxon>Metamonada</taxon>
        <taxon>Diplomonadida</taxon>
        <taxon>Hexamitidae</taxon>
        <taxon>Giardiinae</taxon>
        <taxon>Giardia</taxon>
    </lineage>
</organism>
<comment type="caution">
    <text evidence="2">The sequence shown here is derived from an EMBL/GenBank/DDBJ whole genome shotgun (WGS) entry which is preliminary data.</text>
</comment>
<reference evidence="2 3" key="1">
    <citation type="journal article" date="2010" name="BMC Genomics">
        <title>Genome analysis and comparative genomics of a Giardia intestinalis assemblage E isolate.</title>
        <authorList>
            <person name="Jerlstrom-Hultqvist J."/>
            <person name="Franzen O."/>
            <person name="Ankarklev J."/>
            <person name="Xu F."/>
            <person name="Nohynkova E."/>
            <person name="Andersson J.O."/>
            <person name="Svard S.G."/>
            <person name="Andersson B."/>
        </authorList>
    </citation>
    <scope>NUCLEOTIDE SEQUENCE [LARGE SCALE GENOMIC DNA]</scope>
    <source>
        <strain evidence="2 3">P15</strain>
    </source>
</reference>
<protein>
    <submittedName>
        <fullName evidence="2">Uncharacterized protein</fullName>
    </submittedName>
</protein>
<feature type="region of interest" description="Disordered" evidence="1">
    <location>
        <begin position="84"/>
        <end position="117"/>
    </location>
</feature>